<dbReference type="EMBL" id="JAMDLW010000007">
    <property type="protein sequence ID" value="MCY9519298.1"/>
    <property type="molecule type" value="Genomic_DNA"/>
</dbReference>
<keyword evidence="2" id="KW-1185">Reference proteome</keyword>
<keyword evidence="1" id="KW-0167">Capsid protein</keyword>
<evidence type="ECO:0000313" key="1">
    <source>
        <dbReference type="EMBL" id="MCY9519298.1"/>
    </source>
</evidence>
<accession>A0ABT4DT78</accession>
<dbReference type="Gene3D" id="1.20.1260.10">
    <property type="match status" value="1"/>
</dbReference>
<name>A0ABT4DT78_9BACL</name>
<dbReference type="GeneID" id="77002838"/>
<comment type="caution">
    <text evidence="1">The sequence shown here is derived from an EMBL/GenBank/DDBJ whole genome shotgun (WGS) entry which is preliminary data.</text>
</comment>
<keyword evidence="1" id="KW-0946">Virion</keyword>
<protein>
    <submittedName>
        <fullName evidence="1">Spore coat protein</fullName>
    </submittedName>
</protein>
<dbReference type="InterPro" id="IPR012347">
    <property type="entry name" value="Ferritin-like"/>
</dbReference>
<dbReference type="RefSeq" id="WP_087431743.1">
    <property type="nucleotide sequence ID" value="NZ_JAFFHZ010000001.1"/>
</dbReference>
<organism evidence="1 2">
    <name type="scientific">Paenibacillus apiarius</name>
    <dbReference type="NCBI Taxonomy" id="46240"/>
    <lineage>
        <taxon>Bacteria</taxon>
        <taxon>Bacillati</taxon>
        <taxon>Bacillota</taxon>
        <taxon>Bacilli</taxon>
        <taxon>Bacillales</taxon>
        <taxon>Paenibacillaceae</taxon>
        <taxon>Paenibacillus</taxon>
    </lineage>
</organism>
<sequence length="68" mass="7760">MNNRQLGAHETLEVHELLNFKNVCMTKTKTMMGLVSCQELRGLMQEDVQNSAKAIQDYQALLSRANYT</sequence>
<gene>
    <name evidence="1" type="ORF">M5X09_06320</name>
</gene>
<evidence type="ECO:0000313" key="2">
    <source>
        <dbReference type="Proteomes" id="UP001207626"/>
    </source>
</evidence>
<proteinExistence type="predicted"/>
<reference evidence="1 2" key="1">
    <citation type="submission" date="2022-05" db="EMBL/GenBank/DDBJ databases">
        <title>Genome Sequencing of Bee-Associated Microbes.</title>
        <authorList>
            <person name="Dunlap C."/>
        </authorList>
    </citation>
    <scope>NUCLEOTIDE SEQUENCE [LARGE SCALE GENOMIC DNA]</scope>
    <source>
        <strain evidence="1 2">NRRL NRS-1438</strain>
    </source>
</reference>
<dbReference type="Proteomes" id="UP001207626">
    <property type="component" value="Unassembled WGS sequence"/>
</dbReference>